<dbReference type="OrthoDB" id="9810794at2"/>
<keyword evidence="6 8" id="KW-1133">Transmembrane helix</keyword>
<proteinExistence type="inferred from homology"/>
<dbReference type="EMBL" id="FXZM01000004">
    <property type="protein sequence ID" value="SMY11473.1"/>
    <property type="molecule type" value="Genomic_DNA"/>
</dbReference>
<name>A0A2H1L508_9MICO</name>
<dbReference type="InterPro" id="IPR051789">
    <property type="entry name" value="Bact_Polyamine_Transport"/>
</dbReference>
<dbReference type="SUPFAM" id="SSF161098">
    <property type="entry name" value="MetI-like"/>
    <property type="match status" value="1"/>
</dbReference>
<feature type="transmembrane region" description="Helical" evidence="8">
    <location>
        <begin position="91"/>
        <end position="112"/>
    </location>
</feature>
<feature type="transmembrane region" description="Helical" evidence="8">
    <location>
        <begin position="212"/>
        <end position="231"/>
    </location>
</feature>
<evidence type="ECO:0000256" key="8">
    <source>
        <dbReference type="RuleBase" id="RU363032"/>
    </source>
</evidence>
<evidence type="ECO:0000259" key="10">
    <source>
        <dbReference type="PROSITE" id="PS50928"/>
    </source>
</evidence>
<comment type="similarity">
    <text evidence="2">Belongs to the binding-protein-dependent transport system permease family. CysTW subfamily.</text>
</comment>
<reference evidence="12" key="1">
    <citation type="submission" date="2017-03" db="EMBL/GenBank/DDBJ databases">
        <authorList>
            <person name="Monnet C."/>
        </authorList>
    </citation>
    <scope>NUCLEOTIDE SEQUENCE [LARGE SCALE GENOMIC DNA]</scope>
    <source>
        <strain evidence="12">SJ5-8</strain>
    </source>
</reference>
<dbReference type="Proteomes" id="UP000234462">
    <property type="component" value="Unassembled WGS sequence"/>
</dbReference>
<feature type="transmembrane region" description="Helical" evidence="8">
    <location>
        <begin position="34"/>
        <end position="57"/>
    </location>
</feature>
<organism evidence="11 12">
    <name type="scientific">Brevibacterium jeotgali</name>
    <dbReference type="NCBI Taxonomy" id="1262550"/>
    <lineage>
        <taxon>Bacteria</taxon>
        <taxon>Bacillati</taxon>
        <taxon>Actinomycetota</taxon>
        <taxon>Actinomycetes</taxon>
        <taxon>Micrococcales</taxon>
        <taxon>Brevibacteriaceae</taxon>
        <taxon>Brevibacterium</taxon>
    </lineage>
</organism>
<feature type="transmembrane region" description="Helical" evidence="8">
    <location>
        <begin position="266"/>
        <end position="288"/>
    </location>
</feature>
<keyword evidence="12" id="KW-1185">Reference proteome</keyword>
<evidence type="ECO:0000256" key="5">
    <source>
        <dbReference type="ARBA" id="ARBA00022692"/>
    </source>
</evidence>
<keyword evidence="5 8" id="KW-0812">Transmembrane</keyword>
<evidence type="ECO:0000256" key="9">
    <source>
        <dbReference type="SAM" id="MobiDB-lite"/>
    </source>
</evidence>
<protein>
    <submittedName>
        <fullName evidence="11">Spermidine/putrescine transport system permease protein</fullName>
    </submittedName>
</protein>
<dbReference type="InterPro" id="IPR035906">
    <property type="entry name" value="MetI-like_sf"/>
</dbReference>
<dbReference type="RefSeq" id="WP_101588371.1">
    <property type="nucleotide sequence ID" value="NZ_FXZM01000004.1"/>
</dbReference>
<feature type="domain" description="ABC transmembrane type-1" evidence="10">
    <location>
        <begin position="87"/>
        <end position="284"/>
    </location>
</feature>
<dbReference type="GO" id="GO:0055085">
    <property type="term" value="P:transmembrane transport"/>
    <property type="evidence" value="ECO:0007669"/>
    <property type="project" value="InterPro"/>
</dbReference>
<evidence type="ECO:0000256" key="3">
    <source>
        <dbReference type="ARBA" id="ARBA00022448"/>
    </source>
</evidence>
<dbReference type="PANTHER" id="PTHR43848:SF2">
    <property type="entry name" value="PUTRESCINE TRANSPORT SYSTEM PERMEASE PROTEIN POTI"/>
    <property type="match status" value="1"/>
</dbReference>
<sequence length="304" mass="32225">MSADVSRNADAPPAPRTRRSYGGQKRTRLRNTLFAVWGAIVFLFLFTPIAVIVTYSFNSGRVLARWSGFGFGAYVNAVNNDVIISSVVTSLQAAVGAALLSTILGTLGGIALSRVRGGGWWAAALTGVLVFTLVTPEIVDGIAFLPWFVTLGVDAGLTPFSNGLVRLIVSHAMFSMAIVTFIVRARMAGIDTSLEEAAGDLGASPWRAFRDITLPIAAPGVLAGALMSFTLSLDNTILSSFVQQPGYTPWPVYIFASVRVALRPEVAAMSTIMLLLTLFALAVVGYVLRRSGSSSTEIIKTMAG</sequence>
<evidence type="ECO:0000313" key="12">
    <source>
        <dbReference type="Proteomes" id="UP000234462"/>
    </source>
</evidence>
<accession>A0A2H1L508</accession>
<comment type="subcellular location">
    <subcellularLocation>
        <location evidence="1 8">Cell membrane</location>
        <topology evidence="1 8">Multi-pass membrane protein</topology>
    </subcellularLocation>
</comment>
<evidence type="ECO:0000256" key="1">
    <source>
        <dbReference type="ARBA" id="ARBA00004651"/>
    </source>
</evidence>
<evidence type="ECO:0000256" key="2">
    <source>
        <dbReference type="ARBA" id="ARBA00007069"/>
    </source>
</evidence>
<evidence type="ECO:0000313" key="11">
    <source>
        <dbReference type="EMBL" id="SMY11473.1"/>
    </source>
</evidence>
<dbReference type="Pfam" id="PF00528">
    <property type="entry name" value="BPD_transp_1"/>
    <property type="match status" value="1"/>
</dbReference>
<dbReference type="Gene3D" id="1.10.3720.10">
    <property type="entry name" value="MetI-like"/>
    <property type="match status" value="1"/>
</dbReference>
<gene>
    <name evidence="11" type="ORF">BJEO58_01058</name>
</gene>
<dbReference type="GO" id="GO:0005886">
    <property type="term" value="C:plasma membrane"/>
    <property type="evidence" value="ECO:0007669"/>
    <property type="project" value="UniProtKB-SubCell"/>
</dbReference>
<dbReference type="InterPro" id="IPR000515">
    <property type="entry name" value="MetI-like"/>
</dbReference>
<feature type="region of interest" description="Disordered" evidence="9">
    <location>
        <begin position="1"/>
        <end position="23"/>
    </location>
</feature>
<evidence type="ECO:0000256" key="7">
    <source>
        <dbReference type="ARBA" id="ARBA00023136"/>
    </source>
</evidence>
<dbReference type="PROSITE" id="PS50928">
    <property type="entry name" value="ABC_TM1"/>
    <property type="match status" value="1"/>
</dbReference>
<keyword evidence="4" id="KW-1003">Cell membrane</keyword>
<keyword evidence="7 8" id="KW-0472">Membrane</keyword>
<dbReference type="PANTHER" id="PTHR43848">
    <property type="entry name" value="PUTRESCINE TRANSPORT SYSTEM PERMEASE PROTEIN POTI"/>
    <property type="match status" value="1"/>
</dbReference>
<feature type="transmembrane region" description="Helical" evidence="8">
    <location>
        <begin position="119"/>
        <end position="144"/>
    </location>
</feature>
<keyword evidence="3 8" id="KW-0813">Transport</keyword>
<dbReference type="CDD" id="cd06261">
    <property type="entry name" value="TM_PBP2"/>
    <property type="match status" value="1"/>
</dbReference>
<evidence type="ECO:0000256" key="6">
    <source>
        <dbReference type="ARBA" id="ARBA00022989"/>
    </source>
</evidence>
<feature type="transmembrane region" description="Helical" evidence="8">
    <location>
        <begin position="164"/>
        <end position="183"/>
    </location>
</feature>
<dbReference type="AlphaFoldDB" id="A0A2H1L508"/>
<evidence type="ECO:0000256" key="4">
    <source>
        <dbReference type="ARBA" id="ARBA00022475"/>
    </source>
</evidence>